<dbReference type="InterPro" id="IPR002549">
    <property type="entry name" value="AI-2E-like"/>
</dbReference>
<feature type="transmembrane region" description="Helical" evidence="8">
    <location>
        <begin position="331"/>
        <end position="356"/>
    </location>
</feature>
<proteinExistence type="inferred from homology"/>
<dbReference type="PANTHER" id="PTHR21716">
    <property type="entry name" value="TRANSMEMBRANE PROTEIN"/>
    <property type="match status" value="1"/>
</dbReference>
<keyword evidence="6 8" id="KW-1133">Transmembrane helix</keyword>
<evidence type="ECO:0000256" key="5">
    <source>
        <dbReference type="ARBA" id="ARBA00022692"/>
    </source>
</evidence>
<dbReference type="GO" id="GO:0055085">
    <property type="term" value="P:transmembrane transport"/>
    <property type="evidence" value="ECO:0007669"/>
    <property type="project" value="TreeGrafter"/>
</dbReference>
<keyword evidence="4" id="KW-1003">Cell membrane</keyword>
<dbReference type="EMBL" id="FQUF01000007">
    <property type="protein sequence ID" value="SHE52913.1"/>
    <property type="molecule type" value="Genomic_DNA"/>
</dbReference>
<evidence type="ECO:0000313" key="10">
    <source>
        <dbReference type="Proteomes" id="UP000184128"/>
    </source>
</evidence>
<sequence length="386" mass="43801">MEQQENKKQTKLIEKTWFWKYILDNKFVSILFIMLLTFLTIFAFTKILHLFTPLELIFSIVGPPVIFGILFYYLIKPMVDFIERKGLSRPLSVLLVFVAIILVVVLAIAFIIPGIQNQFNQLIEEFPKIWDSVISQIEDLLYNEGFTEIYQQFQATDIMNRVTDQMSNIFTATIGSIGNVAGIITRVLLTIATIPFVLYYLLVDGERFKKSILEVVPTRARPVMIRFIQESSKQVGSYVRGELLVAVSVAIMFYIGYLVIGLDYALILSILAGVLNLIPYLGSIMASVPALIIGAFISPVQLVKVIIVIVIEQTLEGRVISPQILGNKLEIHPLVILFILLVAGSLFGFMGLILAVPGFGILRVIWNLFFDWLKENYDFYEENPEK</sequence>
<dbReference type="PANTHER" id="PTHR21716:SF53">
    <property type="entry name" value="PERMEASE PERM-RELATED"/>
    <property type="match status" value="1"/>
</dbReference>
<feature type="transmembrane region" description="Helical" evidence="8">
    <location>
        <begin position="56"/>
        <end position="75"/>
    </location>
</feature>
<evidence type="ECO:0000256" key="6">
    <source>
        <dbReference type="ARBA" id="ARBA00022989"/>
    </source>
</evidence>
<evidence type="ECO:0000256" key="8">
    <source>
        <dbReference type="SAM" id="Phobius"/>
    </source>
</evidence>
<keyword evidence="7 8" id="KW-0472">Membrane</keyword>
<feature type="transmembrane region" description="Helical" evidence="8">
    <location>
        <begin position="266"/>
        <end position="283"/>
    </location>
</feature>
<dbReference type="GO" id="GO:0005886">
    <property type="term" value="C:plasma membrane"/>
    <property type="evidence" value="ECO:0007669"/>
    <property type="project" value="UniProtKB-SubCell"/>
</dbReference>
<organism evidence="9 10">
    <name type="scientific">Atopostipes suicloacalis DSM 15692</name>
    <dbReference type="NCBI Taxonomy" id="1121025"/>
    <lineage>
        <taxon>Bacteria</taxon>
        <taxon>Bacillati</taxon>
        <taxon>Bacillota</taxon>
        <taxon>Bacilli</taxon>
        <taxon>Lactobacillales</taxon>
        <taxon>Carnobacteriaceae</taxon>
        <taxon>Atopostipes</taxon>
    </lineage>
</organism>
<evidence type="ECO:0000256" key="7">
    <source>
        <dbReference type="ARBA" id="ARBA00023136"/>
    </source>
</evidence>
<keyword evidence="5 8" id="KW-0812">Transmembrane</keyword>
<feature type="transmembrane region" description="Helical" evidence="8">
    <location>
        <begin position="243"/>
        <end position="260"/>
    </location>
</feature>
<dbReference type="AlphaFoldDB" id="A0A1M4U8M7"/>
<reference evidence="9 10" key="1">
    <citation type="submission" date="2016-11" db="EMBL/GenBank/DDBJ databases">
        <authorList>
            <person name="Jaros S."/>
            <person name="Januszkiewicz K."/>
            <person name="Wedrychowicz H."/>
        </authorList>
    </citation>
    <scope>NUCLEOTIDE SEQUENCE [LARGE SCALE GENOMIC DNA]</scope>
    <source>
        <strain evidence="9 10">DSM 15692</strain>
    </source>
</reference>
<comment type="subcellular location">
    <subcellularLocation>
        <location evidence="1">Cell membrane</location>
        <topology evidence="1">Multi-pass membrane protein</topology>
    </subcellularLocation>
</comment>
<protein>
    <submittedName>
        <fullName evidence="9">Predicted PurR-regulated permease PerM</fullName>
    </submittedName>
</protein>
<dbReference type="STRING" id="1121025.SAMN02745249_00621"/>
<keyword evidence="3" id="KW-0813">Transport</keyword>
<keyword evidence="10" id="KW-1185">Reference proteome</keyword>
<dbReference type="RefSeq" id="WP_073296223.1">
    <property type="nucleotide sequence ID" value="NZ_FQUF01000007.1"/>
</dbReference>
<comment type="similarity">
    <text evidence="2">Belongs to the autoinducer-2 exporter (AI-2E) (TC 2.A.86) family.</text>
</comment>
<feature type="transmembrane region" description="Helical" evidence="8">
    <location>
        <begin position="21"/>
        <end position="44"/>
    </location>
</feature>
<gene>
    <name evidence="9" type="ORF">SAMN02745249_00621</name>
</gene>
<dbReference type="OrthoDB" id="9793390at2"/>
<dbReference type="Pfam" id="PF01594">
    <property type="entry name" value="AI-2E_transport"/>
    <property type="match status" value="1"/>
</dbReference>
<feature type="transmembrane region" description="Helical" evidence="8">
    <location>
        <begin position="87"/>
        <end position="112"/>
    </location>
</feature>
<evidence type="ECO:0000256" key="2">
    <source>
        <dbReference type="ARBA" id="ARBA00009773"/>
    </source>
</evidence>
<dbReference type="Proteomes" id="UP000184128">
    <property type="component" value="Unassembled WGS sequence"/>
</dbReference>
<accession>A0A1M4U8M7</accession>
<evidence type="ECO:0000256" key="3">
    <source>
        <dbReference type="ARBA" id="ARBA00022448"/>
    </source>
</evidence>
<feature type="transmembrane region" description="Helical" evidence="8">
    <location>
        <begin position="183"/>
        <end position="202"/>
    </location>
</feature>
<evidence type="ECO:0000256" key="1">
    <source>
        <dbReference type="ARBA" id="ARBA00004651"/>
    </source>
</evidence>
<evidence type="ECO:0000256" key="4">
    <source>
        <dbReference type="ARBA" id="ARBA00022475"/>
    </source>
</evidence>
<evidence type="ECO:0000313" key="9">
    <source>
        <dbReference type="EMBL" id="SHE52913.1"/>
    </source>
</evidence>
<name>A0A1M4U8M7_9LACT</name>
<feature type="transmembrane region" description="Helical" evidence="8">
    <location>
        <begin position="290"/>
        <end position="311"/>
    </location>
</feature>